<gene>
    <name evidence="4" type="ORF">TAT_000038200</name>
    <name evidence="5" type="ORF">TAV_000037800</name>
</gene>
<sequence length="346" mass="40039">MESFKMVGFGNKYIQKNKKLTFNELFVPRLWNHYLEFYLMLIILYTLNSLAHCFVISNITKTVPFYKCNSRLGVLLDEDEGNEFFNHEEVIEEKQPKSRKNKLNYTQKLNISRPINKNVKTRYKLQQFPKKQGVTKDGSYKFCSNLRICGGAIRGRKLCIPPIYVRPVMSRVKISVFNYLNSLNMFSIDKETNVIDLYCGTGSLGLESLSYGSSKCTFVDISLKCLKAVSLNSQKCGYQDKCRIIRCDSMELISSPHLYNINEKFDLMFVSPPYEEVVYSEILETVNDSLFGIKNKKYGRTVIAIYVHDPSSNKKPLIEKGLEMFSKDVKKKKVTIEDNVFVIYNT</sequence>
<dbReference type="Pfam" id="PF03602">
    <property type="entry name" value="Cons_hypoth95"/>
    <property type="match status" value="1"/>
</dbReference>
<dbReference type="SUPFAM" id="SSF53335">
    <property type="entry name" value="S-adenosyl-L-methionine-dependent methyltransferases"/>
    <property type="match status" value="1"/>
</dbReference>
<keyword evidence="1" id="KW-0489">Methyltransferase</keyword>
<keyword evidence="3" id="KW-0472">Membrane</keyword>
<dbReference type="PANTHER" id="PTHR43542:SF1">
    <property type="entry name" value="METHYLTRANSFERASE"/>
    <property type="match status" value="1"/>
</dbReference>
<keyword evidence="3" id="KW-1133">Transmembrane helix</keyword>
<dbReference type="GO" id="GO:0008168">
    <property type="term" value="F:methyltransferase activity"/>
    <property type="evidence" value="ECO:0007669"/>
    <property type="project" value="UniProtKB-KW"/>
</dbReference>
<dbReference type="Gene3D" id="3.40.50.150">
    <property type="entry name" value="Vaccinia Virus protein VP39"/>
    <property type="match status" value="1"/>
</dbReference>
<dbReference type="EMBL" id="UIVS01000001">
    <property type="protein sequence ID" value="SVP89681.1"/>
    <property type="molecule type" value="Genomic_DNA"/>
</dbReference>
<keyword evidence="2" id="KW-0808">Transferase</keyword>
<dbReference type="PANTHER" id="PTHR43542">
    <property type="entry name" value="METHYLTRANSFERASE"/>
    <property type="match status" value="1"/>
</dbReference>
<feature type="transmembrane region" description="Helical" evidence="3">
    <location>
        <begin position="37"/>
        <end position="57"/>
    </location>
</feature>
<dbReference type="AlphaFoldDB" id="A0A3B0N0L2"/>
<evidence type="ECO:0000313" key="4">
    <source>
        <dbReference type="EMBL" id="SVP88521.1"/>
    </source>
</evidence>
<evidence type="ECO:0008006" key="6">
    <source>
        <dbReference type="Google" id="ProtNLM"/>
    </source>
</evidence>
<dbReference type="GO" id="GO:0031167">
    <property type="term" value="P:rRNA methylation"/>
    <property type="evidence" value="ECO:0007669"/>
    <property type="project" value="InterPro"/>
</dbReference>
<evidence type="ECO:0000256" key="3">
    <source>
        <dbReference type="SAM" id="Phobius"/>
    </source>
</evidence>
<dbReference type="CDD" id="cd02440">
    <property type="entry name" value="AdoMet_MTases"/>
    <property type="match status" value="1"/>
</dbReference>
<evidence type="ECO:0000256" key="2">
    <source>
        <dbReference type="ARBA" id="ARBA00022679"/>
    </source>
</evidence>
<evidence type="ECO:0000256" key="1">
    <source>
        <dbReference type="ARBA" id="ARBA00022603"/>
    </source>
</evidence>
<name>A0A3B0N0L2_THEAN</name>
<dbReference type="InterPro" id="IPR029063">
    <property type="entry name" value="SAM-dependent_MTases_sf"/>
</dbReference>
<dbReference type="EMBL" id="UIVT01000001">
    <property type="protein sequence ID" value="SVP88521.1"/>
    <property type="molecule type" value="Genomic_DNA"/>
</dbReference>
<dbReference type="VEuPathDB" id="PiroplasmaDB:TA21155"/>
<proteinExistence type="predicted"/>
<evidence type="ECO:0000313" key="5">
    <source>
        <dbReference type="EMBL" id="SVP89681.1"/>
    </source>
</evidence>
<keyword evidence="3" id="KW-0812">Transmembrane</keyword>
<protein>
    <recommendedName>
        <fullName evidence="6">Methyltransferase</fullName>
    </recommendedName>
</protein>
<organism evidence="5">
    <name type="scientific">Theileria annulata</name>
    <dbReference type="NCBI Taxonomy" id="5874"/>
    <lineage>
        <taxon>Eukaryota</taxon>
        <taxon>Sar</taxon>
        <taxon>Alveolata</taxon>
        <taxon>Apicomplexa</taxon>
        <taxon>Aconoidasida</taxon>
        <taxon>Piroplasmida</taxon>
        <taxon>Theileriidae</taxon>
        <taxon>Theileria</taxon>
    </lineage>
</organism>
<accession>A0A3B0N0L2</accession>
<dbReference type="InterPro" id="IPR004398">
    <property type="entry name" value="RNA_MeTrfase_RsmD"/>
</dbReference>
<reference evidence="5" key="1">
    <citation type="submission" date="2018-07" db="EMBL/GenBank/DDBJ databases">
        <authorList>
            <person name="Quirk P.G."/>
            <person name="Krulwich T.A."/>
        </authorList>
    </citation>
    <scope>NUCLEOTIDE SEQUENCE</scope>
    <source>
        <strain evidence="5">Anand</strain>
    </source>
</reference>